<evidence type="ECO:0000259" key="13">
    <source>
        <dbReference type="PROSITE" id="PS50157"/>
    </source>
</evidence>
<evidence type="ECO:0000256" key="12">
    <source>
        <dbReference type="SAM" id="MobiDB-lite"/>
    </source>
</evidence>
<keyword evidence="9" id="KW-0804">Transcription</keyword>
<evidence type="ECO:0000256" key="8">
    <source>
        <dbReference type="ARBA" id="ARBA00023125"/>
    </source>
</evidence>
<keyword evidence="3" id="KW-0479">Metal-binding</keyword>
<feature type="domain" description="C2H2-type" evidence="13">
    <location>
        <begin position="473"/>
        <end position="500"/>
    </location>
</feature>
<dbReference type="SUPFAM" id="SSF57667">
    <property type="entry name" value="beta-beta-alpha zinc fingers"/>
    <property type="match status" value="5"/>
</dbReference>
<keyword evidence="15" id="KW-1185">Reference proteome</keyword>
<dbReference type="PANTHER" id="PTHR23235:SF178">
    <property type="entry name" value="C2H2-TYPE DOMAIN-CONTAINING PROTEIN-RELATED"/>
    <property type="match status" value="1"/>
</dbReference>
<dbReference type="PANTHER" id="PTHR23235">
    <property type="entry name" value="KRUEPPEL-LIKE TRANSCRIPTION FACTOR"/>
    <property type="match status" value="1"/>
</dbReference>
<keyword evidence="7" id="KW-0805">Transcription regulation</keyword>
<evidence type="ECO:0000256" key="6">
    <source>
        <dbReference type="ARBA" id="ARBA00022833"/>
    </source>
</evidence>
<gene>
    <name evidence="14" type="ORF">GDO78_015835</name>
</gene>
<dbReference type="AlphaFoldDB" id="A0A8J6E8G2"/>
<evidence type="ECO:0000256" key="3">
    <source>
        <dbReference type="ARBA" id="ARBA00022723"/>
    </source>
</evidence>
<dbReference type="GO" id="GO:0000978">
    <property type="term" value="F:RNA polymerase II cis-regulatory region sequence-specific DNA binding"/>
    <property type="evidence" value="ECO:0007669"/>
    <property type="project" value="TreeGrafter"/>
</dbReference>
<dbReference type="PROSITE" id="PS50157">
    <property type="entry name" value="ZINC_FINGER_C2H2_2"/>
    <property type="match status" value="8"/>
</dbReference>
<dbReference type="GO" id="GO:0005634">
    <property type="term" value="C:nucleus"/>
    <property type="evidence" value="ECO:0007669"/>
    <property type="project" value="UniProtKB-SubCell"/>
</dbReference>
<dbReference type="FunFam" id="3.30.160.60:FF:002063">
    <property type="entry name" value="RB associated KRAB zinc finger"/>
    <property type="match status" value="1"/>
</dbReference>
<feature type="domain" description="C2H2-type" evidence="13">
    <location>
        <begin position="445"/>
        <end position="472"/>
    </location>
</feature>
<reference evidence="14" key="1">
    <citation type="thesis" date="2020" institute="ProQuest LLC" country="789 East Eisenhower Parkway, Ann Arbor, MI, USA">
        <title>Comparative Genomics and Chromosome Evolution.</title>
        <authorList>
            <person name="Mudd A.B."/>
        </authorList>
    </citation>
    <scope>NUCLEOTIDE SEQUENCE</scope>
    <source>
        <strain evidence="14">HN-11 Male</strain>
        <tissue evidence="14">Kidney and liver</tissue>
    </source>
</reference>
<feature type="domain" description="C2H2-type" evidence="13">
    <location>
        <begin position="389"/>
        <end position="416"/>
    </location>
</feature>
<organism evidence="14 15">
    <name type="scientific">Eleutherodactylus coqui</name>
    <name type="common">Puerto Rican coqui</name>
    <dbReference type="NCBI Taxonomy" id="57060"/>
    <lineage>
        <taxon>Eukaryota</taxon>
        <taxon>Metazoa</taxon>
        <taxon>Chordata</taxon>
        <taxon>Craniata</taxon>
        <taxon>Vertebrata</taxon>
        <taxon>Euteleostomi</taxon>
        <taxon>Amphibia</taxon>
        <taxon>Batrachia</taxon>
        <taxon>Anura</taxon>
        <taxon>Neobatrachia</taxon>
        <taxon>Hyloidea</taxon>
        <taxon>Eleutherodactylidae</taxon>
        <taxon>Eleutherodactylinae</taxon>
        <taxon>Eleutherodactylus</taxon>
        <taxon>Eleutherodactylus</taxon>
    </lineage>
</organism>
<evidence type="ECO:0000313" key="14">
    <source>
        <dbReference type="EMBL" id="KAG9461753.1"/>
    </source>
</evidence>
<comment type="subcellular location">
    <subcellularLocation>
        <location evidence="1">Nucleus</location>
    </subcellularLocation>
</comment>
<evidence type="ECO:0000256" key="7">
    <source>
        <dbReference type="ARBA" id="ARBA00023015"/>
    </source>
</evidence>
<feature type="region of interest" description="Disordered" evidence="12">
    <location>
        <begin position="67"/>
        <end position="95"/>
    </location>
</feature>
<evidence type="ECO:0000256" key="1">
    <source>
        <dbReference type="ARBA" id="ARBA00004123"/>
    </source>
</evidence>
<dbReference type="FunFam" id="3.30.160.60:FF:002343">
    <property type="entry name" value="Zinc finger protein 33A"/>
    <property type="match status" value="1"/>
</dbReference>
<evidence type="ECO:0000256" key="11">
    <source>
        <dbReference type="PROSITE-ProRule" id="PRU00042"/>
    </source>
</evidence>
<dbReference type="SMART" id="SM00355">
    <property type="entry name" value="ZnF_C2H2"/>
    <property type="match status" value="8"/>
</dbReference>
<feature type="domain" description="C2H2-type" evidence="13">
    <location>
        <begin position="361"/>
        <end position="388"/>
    </location>
</feature>
<evidence type="ECO:0000256" key="10">
    <source>
        <dbReference type="ARBA" id="ARBA00023242"/>
    </source>
</evidence>
<feature type="domain" description="C2H2-type" evidence="13">
    <location>
        <begin position="277"/>
        <end position="304"/>
    </location>
</feature>
<dbReference type="EMBL" id="WNTK01016900">
    <property type="protein sequence ID" value="KAG9461753.1"/>
    <property type="molecule type" value="Genomic_DNA"/>
</dbReference>
<keyword evidence="4" id="KW-0677">Repeat</keyword>
<keyword evidence="8" id="KW-0238">DNA-binding</keyword>
<dbReference type="FunFam" id="3.30.160.60:FF:002716">
    <property type="entry name" value="Zinc finger protein 212"/>
    <property type="match status" value="1"/>
</dbReference>
<comment type="similarity">
    <text evidence="2">Belongs to the krueppel C2H2-type zinc-finger protein family.</text>
</comment>
<dbReference type="PROSITE" id="PS00028">
    <property type="entry name" value="ZINC_FINGER_C2H2_1"/>
    <property type="match status" value="8"/>
</dbReference>
<dbReference type="GO" id="GO:0008270">
    <property type="term" value="F:zinc ion binding"/>
    <property type="evidence" value="ECO:0007669"/>
    <property type="project" value="UniProtKB-KW"/>
</dbReference>
<sequence>MMPSCPPLIPEGANERKILELTNRIIHLLTGEVSTCGVCGTTNAASGLLQALSLQVWKYLGQSAVHGEHHQQITHPERSQAPPVPTDGNEESVTHQEANDVAIHAQLYPQTPDTNGHIEEGTASLEEAVMAGGDGCEPTDLKYNSSALNIKEELVPPIAQPQDAPNSITPQKDGGLGASKLCSGQRSAPRVKEESGLFQEGRAAVTELPTLGQTQQGLPAPIKQEVDSTDAYIQIDYLVPYTDEDSDSPSSDATTVGRAGKCYNIPRQSKNTTERSYKCPECQKCFTRNADLLKHQKAHRQSQSIICSDCGKTFAKNSMYIRHQRIHTGEKPFSCSDCGKSFSVSAHLITHQRIHTGEKPFMCSDCGKSFSQKASLIKHRRTHTGEKPFVCADCGKCFTSSTNLTLHQRVHTGEKPYACSVCGKCFRSSPNLISHQRIHTGEKPYSCTECGKFFTNSSVLVRHQRTHTGEKPFLCSECGKCFTRNSQLLKHQMIHAGQRPYSIT</sequence>
<dbReference type="InterPro" id="IPR036236">
    <property type="entry name" value="Znf_C2H2_sf"/>
</dbReference>
<dbReference type="OrthoDB" id="8113227at2759"/>
<keyword evidence="10" id="KW-0539">Nucleus</keyword>
<evidence type="ECO:0000256" key="4">
    <source>
        <dbReference type="ARBA" id="ARBA00022737"/>
    </source>
</evidence>
<dbReference type="FunFam" id="3.30.160.60:FF:003729">
    <property type="match status" value="1"/>
</dbReference>
<evidence type="ECO:0000313" key="15">
    <source>
        <dbReference type="Proteomes" id="UP000770717"/>
    </source>
</evidence>
<feature type="domain" description="C2H2-type" evidence="13">
    <location>
        <begin position="417"/>
        <end position="444"/>
    </location>
</feature>
<keyword evidence="6" id="KW-0862">Zinc</keyword>
<dbReference type="FunFam" id="3.30.160.60:FF:001677">
    <property type="entry name" value="Zinc finger protein 2"/>
    <property type="match status" value="1"/>
</dbReference>
<dbReference type="InterPro" id="IPR013087">
    <property type="entry name" value="Znf_C2H2_type"/>
</dbReference>
<dbReference type="FunFam" id="3.30.160.60:FF:000281">
    <property type="entry name" value="Zinc finger protein 558 isoform X1"/>
    <property type="match status" value="1"/>
</dbReference>
<accession>A0A8J6E8G2</accession>
<comment type="caution">
    <text evidence="14">The sequence shown here is derived from an EMBL/GenBank/DDBJ whole genome shotgun (WGS) entry which is preliminary data.</text>
</comment>
<feature type="compositionally biased region" description="Basic and acidic residues" evidence="12">
    <location>
        <begin position="67"/>
        <end position="78"/>
    </location>
</feature>
<evidence type="ECO:0000256" key="5">
    <source>
        <dbReference type="ARBA" id="ARBA00022771"/>
    </source>
</evidence>
<feature type="domain" description="C2H2-type" evidence="13">
    <location>
        <begin position="305"/>
        <end position="332"/>
    </location>
</feature>
<name>A0A8J6E8G2_ELECQ</name>
<dbReference type="FunFam" id="3.30.160.60:FF:000358">
    <property type="entry name" value="zinc finger protein 24"/>
    <property type="match status" value="1"/>
</dbReference>
<dbReference type="Proteomes" id="UP000770717">
    <property type="component" value="Unassembled WGS sequence"/>
</dbReference>
<proteinExistence type="inferred from homology"/>
<keyword evidence="5 11" id="KW-0863">Zinc-finger</keyword>
<evidence type="ECO:0000256" key="2">
    <source>
        <dbReference type="ARBA" id="ARBA00006991"/>
    </source>
</evidence>
<protein>
    <recommendedName>
        <fullName evidence="13">C2H2-type domain-containing protein</fullName>
    </recommendedName>
</protein>
<dbReference type="FunFam" id="3.30.160.60:FF:000218">
    <property type="entry name" value="Zinc finger protein 10"/>
    <property type="match status" value="1"/>
</dbReference>
<dbReference type="Pfam" id="PF00096">
    <property type="entry name" value="zf-C2H2"/>
    <property type="match status" value="8"/>
</dbReference>
<dbReference type="Gene3D" id="3.30.160.60">
    <property type="entry name" value="Classic Zinc Finger"/>
    <property type="match status" value="8"/>
</dbReference>
<feature type="domain" description="C2H2-type" evidence="13">
    <location>
        <begin position="333"/>
        <end position="360"/>
    </location>
</feature>
<evidence type="ECO:0000256" key="9">
    <source>
        <dbReference type="ARBA" id="ARBA00023163"/>
    </source>
</evidence>
<dbReference type="GO" id="GO:0000981">
    <property type="term" value="F:DNA-binding transcription factor activity, RNA polymerase II-specific"/>
    <property type="evidence" value="ECO:0007669"/>
    <property type="project" value="TreeGrafter"/>
</dbReference>